<dbReference type="GeneID" id="55994877"/>
<dbReference type="GO" id="GO:0005946">
    <property type="term" value="C:alpha,alpha-trehalose-phosphate synthase complex (UDP-forming)"/>
    <property type="evidence" value="ECO:0007669"/>
    <property type="project" value="TreeGrafter"/>
</dbReference>
<gene>
    <name evidence="5" type="ORF">TRUGW13939_07384</name>
</gene>
<dbReference type="Gene3D" id="3.40.50.2000">
    <property type="entry name" value="Glycogen Phosphorylase B"/>
    <property type="match status" value="2"/>
</dbReference>
<keyword evidence="6" id="KW-1185">Reference proteome</keyword>
<dbReference type="GO" id="GO:0034605">
    <property type="term" value="P:cellular response to heat"/>
    <property type="evidence" value="ECO:0007669"/>
    <property type="project" value="TreeGrafter"/>
</dbReference>
<evidence type="ECO:0000256" key="1">
    <source>
        <dbReference type="ARBA" id="ARBA00012538"/>
    </source>
</evidence>
<proteinExistence type="predicted"/>
<dbReference type="Pfam" id="PF00982">
    <property type="entry name" value="Glyco_transf_20"/>
    <property type="match status" value="1"/>
</dbReference>
<dbReference type="EC" id="2.4.1.15" evidence="1"/>
<evidence type="ECO:0000256" key="4">
    <source>
        <dbReference type="ARBA" id="ARBA00048039"/>
    </source>
</evidence>
<dbReference type="GO" id="GO:0003825">
    <property type="term" value="F:alpha,alpha-trehalose-phosphate synthase (UDP-forming) activity"/>
    <property type="evidence" value="ECO:0007669"/>
    <property type="project" value="UniProtKB-EC"/>
</dbReference>
<keyword evidence="2" id="KW-0328">Glycosyltransferase</keyword>
<dbReference type="PANTHER" id="PTHR10788:SF75">
    <property type="entry name" value="SYNTHASE SUBUNIT OF TREHALOSE-6-PHOSPHATE SYNTHASE_PHOSPHATASE COMPLEX (EUROFUNG)"/>
    <property type="match status" value="1"/>
</dbReference>
<keyword evidence="3" id="KW-0808">Transferase</keyword>
<dbReference type="Proteomes" id="UP000509510">
    <property type="component" value="Chromosome IV"/>
</dbReference>
<dbReference type="InterPro" id="IPR001830">
    <property type="entry name" value="Glyco_trans_20"/>
</dbReference>
<dbReference type="EMBL" id="CP055901">
    <property type="protein sequence ID" value="QKX60241.1"/>
    <property type="molecule type" value="Genomic_DNA"/>
</dbReference>
<dbReference type="RefSeq" id="XP_035346418.1">
    <property type="nucleotide sequence ID" value="XM_035490525.1"/>
</dbReference>
<accession>A0A7H8R3J5</accession>
<dbReference type="SUPFAM" id="SSF53756">
    <property type="entry name" value="UDP-Glycosyltransferase/glycogen phosphorylase"/>
    <property type="match status" value="1"/>
</dbReference>
<dbReference type="GO" id="GO:0004805">
    <property type="term" value="F:trehalose-phosphatase activity"/>
    <property type="evidence" value="ECO:0007669"/>
    <property type="project" value="TreeGrafter"/>
</dbReference>
<dbReference type="GO" id="GO:0005992">
    <property type="term" value="P:trehalose biosynthetic process"/>
    <property type="evidence" value="ECO:0007669"/>
    <property type="project" value="InterPro"/>
</dbReference>
<evidence type="ECO:0000313" key="5">
    <source>
        <dbReference type="EMBL" id="QKX60241.1"/>
    </source>
</evidence>
<name>A0A7H8R3J5_TALRU</name>
<evidence type="ECO:0000256" key="3">
    <source>
        <dbReference type="ARBA" id="ARBA00022679"/>
    </source>
</evidence>
<dbReference type="KEGG" id="trg:TRUGW13939_07384"/>
<evidence type="ECO:0000313" key="6">
    <source>
        <dbReference type="Proteomes" id="UP000509510"/>
    </source>
</evidence>
<sequence length="487" mass="55120">MFSKEVNDASSSSSNSSTKRNLIVVSNRLPLSVKRSEDGSYLSSISSGGLVTSLSGLTKTTSFQWFGWPGLNPKEPEEREEIRRSLSAHNAVPVFLDERLAQAHYNGFSNSILWPILHYQSGVTFDEEPWNAYKKVNEIFADYITEAAQNGEMIWVHDYHLMLLPQMLRERMTRKGRSPCIGFSLHTPFPAAEALRVLPVARDLLQGMLSSTVVGFHTEDYRMNFAESCHNLLGAKPQDHMIFFKDRLVRTGKFTVGIDPGKFTDTLKKDDVQDRIQQLGERYKDVKVILGVDRLDYIKGLTQKLHGYEQFLTEYPNWQGKIVLIQVAVPSREDVKEYQDLETQISCQVGKINGKFSHADYAPIIYLHKSIPFSELAALYSIADVCLLTSSRDGMNLVAFEYVACQEQRNGVLVLSEFAGASVFMGNGIIKFHPANTKEISQSIHKALLMNKEERKERYGKLRRFIDENTSAKWGHDFVEKLSAGAQ</sequence>
<dbReference type="GO" id="GO:0005829">
    <property type="term" value="C:cytosol"/>
    <property type="evidence" value="ECO:0007669"/>
    <property type="project" value="TreeGrafter"/>
</dbReference>
<dbReference type="PANTHER" id="PTHR10788">
    <property type="entry name" value="TREHALOSE-6-PHOSPHATE SYNTHASE"/>
    <property type="match status" value="1"/>
</dbReference>
<protein>
    <recommendedName>
        <fullName evidence="1">alpha,alpha-trehalose-phosphate synthase (UDP-forming)</fullName>
        <ecNumber evidence="1">2.4.1.15</ecNumber>
    </recommendedName>
</protein>
<dbReference type="CDD" id="cd03788">
    <property type="entry name" value="GT20_TPS"/>
    <property type="match status" value="1"/>
</dbReference>
<dbReference type="AlphaFoldDB" id="A0A7H8R3J5"/>
<comment type="catalytic activity">
    <reaction evidence="4">
        <text>D-glucose 6-phosphate + UDP-alpha-D-glucose = alpha,alpha-trehalose 6-phosphate + UDP + H(+)</text>
        <dbReference type="Rhea" id="RHEA:18889"/>
        <dbReference type="ChEBI" id="CHEBI:15378"/>
        <dbReference type="ChEBI" id="CHEBI:58223"/>
        <dbReference type="ChEBI" id="CHEBI:58429"/>
        <dbReference type="ChEBI" id="CHEBI:58885"/>
        <dbReference type="ChEBI" id="CHEBI:61548"/>
        <dbReference type="EC" id="2.4.1.15"/>
    </reaction>
</comment>
<dbReference type="OrthoDB" id="755951at2759"/>
<evidence type="ECO:0000256" key="2">
    <source>
        <dbReference type="ARBA" id="ARBA00022676"/>
    </source>
</evidence>
<reference evidence="6" key="1">
    <citation type="submission" date="2020-06" db="EMBL/GenBank/DDBJ databases">
        <title>A chromosome-scale genome assembly of Talaromyces rugulosus W13939.</title>
        <authorList>
            <person name="Wang B."/>
            <person name="Guo L."/>
            <person name="Ye K."/>
            <person name="Wang L."/>
        </authorList>
    </citation>
    <scope>NUCLEOTIDE SEQUENCE [LARGE SCALE GENOMIC DNA]</scope>
    <source>
        <strain evidence="6">W13939</strain>
    </source>
</reference>
<dbReference type="FunFam" id="3.40.50.2000:FF:000007">
    <property type="entry name" value="Trehalose-6-phosphate synthase"/>
    <property type="match status" value="1"/>
</dbReference>
<organism evidence="5 6">
    <name type="scientific">Talaromyces rugulosus</name>
    <name type="common">Penicillium rugulosum</name>
    <dbReference type="NCBI Taxonomy" id="121627"/>
    <lineage>
        <taxon>Eukaryota</taxon>
        <taxon>Fungi</taxon>
        <taxon>Dikarya</taxon>
        <taxon>Ascomycota</taxon>
        <taxon>Pezizomycotina</taxon>
        <taxon>Eurotiomycetes</taxon>
        <taxon>Eurotiomycetidae</taxon>
        <taxon>Eurotiales</taxon>
        <taxon>Trichocomaceae</taxon>
        <taxon>Talaromyces</taxon>
        <taxon>Talaromyces sect. Islandici</taxon>
    </lineage>
</organism>